<proteinExistence type="predicted"/>
<sequence length="335" mass="36410">MEKVEEIPKETLLEIYKTMHKIRTYEETLAKWYYEGKTPRFDISAGPIPGELHLSSGQESAAVGVCLHLKPEDAVVGTHRAHHFAIAKGVDLKKMTAEIFGKATGLSGGKGGHMHLFDAYQNFSCSGIVGASFPQAVGVGIAAKLKGEDYVAVAVGGDGAANQGTFHEALNLAAIWKLPVIFVIEDNSWAISVPKEKSTAVSKNSERAAAYGVPGVSVDGTDVIAVYEVAKEAVERARRGEGPSLIEIKVYRLRGHFEGDPQHYRPKEDLELAKQKDPLLNFEKLLLEKGIATEEELNKIKEENVKEVQEAIDFAVNSPYPEPEEALKGVFAGGE</sequence>
<feature type="domain" description="Dehydrogenase E1 component" evidence="4">
    <location>
        <begin position="47"/>
        <end position="324"/>
    </location>
</feature>
<dbReference type="InterPro" id="IPR001017">
    <property type="entry name" value="DH_E1"/>
</dbReference>
<gene>
    <name evidence="5" type="ORF">XD54_0679</name>
</gene>
<dbReference type="CDD" id="cd02000">
    <property type="entry name" value="TPP_E1_PDC_ADC_BCADC"/>
    <property type="match status" value="1"/>
</dbReference>
<evidence type="ECO:0000256" key="2">
    <source>
        <dbReference type="ARBA" id="ARBA00023002"/>
    </source>
</evidence>
<evidence type="ECO:0000259" key="4">
    <source>
        <dbReference type="Pfam" id="PF00676"/>
    </source>
</evidence>
<evidence type="ECO:0000313" key="5">
    <source>
        <dbReference type="EMBL" id="KUK18063.1"/>
    </source>
</evidence>
<dbReference type="PANTHER" id="PTHR11516">
    <property type="entry name" value="PYRUVATE DEHYDROGENASE E1 COMPONENT, ALPHA SUBUNIT BACTERIAL AND ORGANELLAR"/>
    <property type="match status" value="1"/>
</dbReference>
<dbReference type="Pfam" id="PF00676">
    <property type="entry name" value="E1_dh"/>
    <property type="match status" value="1"/>
</dbReference>
<name>A0A101EMF4_9EURY</name>
<dbReference type="EMBL" id="LGFD01000009">
    <property type="protein sequence ID" value="KUK18063.1"/>
    <property type="molecule type" value="Genomic_DNA"/>
</dbReference>
<dbReference type="Gene3D" id="3.40.50.970">
    <property type="match status" value="1"/>
</dbReference>
<dbReference type="AlphaFoldDB" id="A0A101EMF4"/>
<accession>A0A101EMF4</accession>
<keyword evidence="2" id="KW-0560">Oxidoreductase</keyword>
<dbReference type="Proteomes" id="UP000053911">
    <property type="component" value="Unassembled WGS sequence"/>
</dbReference>
<dbReference type="InterPro" id="IPR029061">
    <property type="entry name" value="THDP-binding"/>
</dbReference>
<organism evidence="5 6">
    <name type="scientific">Thermococcus sibiricus</name>
    <dbReference type="NCBI Taxonomy" id="172049"/>
    <lineage>
        <taxon>Archaea</taxon>
        <taxon>Methanobacteriati</taxon>
        <taxon>Methanobacteriota</taxon>
        <taxon>Thermococci</taxon>
        <taxon>Thermococcales</taxon>
        <taxon>Thermococcaceae</taxon>
        <taxon>Thermococcus</taxon>
    </lineage>
</organism>
<comment type="cofactor">
    <cofactor evidence="1">
        <name>thiamine diphosphate</name>
        <dbReference type="ChEBI" id="CHEBI:58937"/>
    </cofactor>
</comment>
<dbReference type="GO" id="GO:0004739">
    <property type="term" value="F:pyruvate dehydrogenase (acetyl-transferring) activity"/>
    <property type="evidence" value="ECO:0007669"/>
    <property type="project" value="TreeGrafter"/>
</dbReference>
<dbReference type="InterPro" id="IPR050642">
    <property type="entry name" value="PDH_E1_Alpha_Subunit"/>
</dbReference>
<dbReference type="SUPFAM" id="SSF52518">
    <property type="entry name" value="Thiamin diphosphate-binding fold (THDP-binding)"/>
    <property type="match status" value="1"/>
</dbReference>
<dbReference type="PANTHER" id="PTHR11516:SF60">
    <property type="entry name" value="PYRUVATE DEHYDROGENASE E1 COMPONENT SUBUNIT ALPHA"/>
    <property type="match status" value="1"/>
</dbReference>
<evidence type="ECO:0000256" key="3">
    <source>
        <dbReference type="ARBA" id="ARBA00023052"/>
    </source>
</evidence>
<dbReference type="GO" id="GO:0006086">
    <property type="term" value="P:pyruvate decarboxylation to acetyl-CoA"/>
    <property type="evidence" value="ECO:0007669"/>
    <property type="project" value="TreeGrafter"/>
</dbReference>
<dbReference type="RefSeq" id="WP_283217411.1">
    <property type="nucleotide sequence ID" value="NZ_LGFD01000009.1"/>
</dbReference>
<keyword evidence="3" id="KW-0786">Thiamine pyrophosphate</keyword>
<comment type="caution">
    <text evidence="5">The sequence shown here is derived from an EMBL/GenBank/DDBJ whole genome shotgun (WGS) entry which is preliminary data.</text>
</comment>
<evidence type="ECO:0000313" key="6">
    <source>
        <dbReference type="Proteomes" id="UP000053911"/>
    </source>
</evidence>
<dbReference type="PATRIC" id="fig|172049.5.peg.1452"/>
<protein>
    <submittedName>
        <fullName evidence="5">Thiamine pyrophosphate-dependent dehydrogenase, E1 component alpha subunit</fullName>
    </submittedName>
</protein>
<evidence type="ECO:0000256" key="1">
    <source>
        <dbReference type="ARBA" id="ARBA00001964"/>
    </source>
</evidence>
<reference evidence="6" key="1">
    <citation type="journal article" date="2015" name="MBio">
        <title>Genome-Resolved Metagenomic Analysis Reveals Roles for Candidate Phyla and Other Microbial Community Members in Biogeochemical Transformations in Oil Reservoirs.</title>
        <authorList>
            <person name="Hu P."/>
            <person name="Tom L."/>
            <person name="Singh A."/>
            <person name="Thomas B.C."/>
            <person name="Baker B.J."/>
            <person name="Piceno Y.M."/>
            <person name="Andersen G.L."/>
            <person name="Banfield J.F."/>
        </authorList>
    </citation>
    <scope>NUCLEOTIDE SEQUENCE [LARGE SCALE GENOMIC DNA]</scope>
</reference>